<dbReference type="RefSeq" id="WP_250827155.1">
    <property type="nucleotide sequence ID" value="NZ_JAMOIL010000010.1"/>
</dbReference>
<evidence type="ECO:0000256" key="1">
    <source>
        <dbReference type="SAM" id="MobiDB-lite"/>
    </source>
</evidence>
<feature type="region of interest" description="Disordered" evidence="1">
    <location>
        <begin position="42"/>
        <end position="102"/>
    </location>
</feature>
<gene>
    <name evidence="2" type="ORF">M8330_09685</name>
</gene>
<feature type="region of interest" description="Disordered" evidence="1">
    <location>
        <begin position="1"/>
        <end position="20"/>
    </location>
</feature>
<evidence type="ECO:0000313" key="3">
    <source>
        <dbReference type="Proteomes" id="UP001139485"/>
    </source>
</evidence>
<dbReference type="EMBL" id="JAMOIL010000010">
    <property type="protein sequence ID" value="MCM0620564.1"/>
    <property type="molecule type" value="Genomic_DNA"/>
</dbReference>
<accession>A0A9X2D9I0</accession>
<sequence>MTHAQPARSSSHRSTRTRSTRAVAGCAVLALVGLGALTGCGSDDSTDASASSSAAATTQSSASAGSSSSTLPADFPTDTVPLLDGDVTASSTTGSGSSESFDVTVSGTGTAKHAAAAAVKRLETAGWEVGTKLPGGTGYLLMGGDGQVDVAAQTDGSSTTVTYQVFTS</sequence>
<dbReference type="Proteomes" id="UP001139485">
    <property type="component" value="Unassembled WGS sequence"/>
</dbReference>
<proteinExistence type="predicted"/>
<protein>
    <submittedName>
        <fullName evidence="2">Uncharacterized protein</fullName>
    </submittedName>
</protein>
<feature type="compositionally biased region" description="Low complexity" evidence="1">
    <location>
        <begin position="90"/>
        <end position="100"/>
    </location>
</feature>
<comment type="caution">
    <text evidence="2">The sequence shown here is derived from an EMBL/GenBank/DDBJ whole genome shotgun (WGS) entry which is preliminary data.</text>
</comment>
<evidence type="ECO:0000313" key="2">
    <source>
        <dbReference type="EMBL" id="MCM0620564.1"/>
    </source>
</evidence>
<feature type="compositionally biased region" description="Low complexity" evidence="1">
    <location>
        <begin position="42"/>
        <end position="70"/>
    </location>
</feature>
<name>A0A9X2D9I0_9ACTN</name>
<keyword evidence="3" id="KW-1185">Reference proteome</keyword>
<dbReference type="AlphaFoldDB" id="A0A9X2D9I0"/>
<feature type="compositionally biased region" description="Basic residues" evidence="1">
    <location>
        <begin position="10"/>
        <end position="19"/>
    </location>
</feature>
<reference evidence="2" key="1">
    <citation type="submission" date="2022-05" db="EMBL/GenBank/DDBJ databases">
        <authorList>
            <person name="Tuo L."/>
        </authorList>
    </citation>
    <scope>NUCLEOTIDE SEQUENCE</scope>
    <source>
        <strain evidence="2">BSK12Z-4</strain>
    </source>
</reference>
<organism evidence="2 3">
    <name type="scientific">Nocardioides bruguierae</name>
    <dbReference type="NCBI Taxonomy" id="2945102"/>
    <lineage>
        <taxon>Bacteria</taxon>
        <taxon>Bacillati</taxon>
        <taxon>Actinomycetota</taxon>
        <taxon>Actinomycetes</taxon>
        <taxon>Propionibacteriales</taxon>
        <taxon>Nocardioidaceae</taxon>
        <taxon>Nocardioides</taxon>
    </lineage>
</organism>